<dbReference type="GO" id="GO:0050660">
    <property type="term" value="F:flavin adenine dinucleotide binding"/>
    <property type="evidence" value="ECO:0007669"/>
    <property type="project" value="InterPro"/>
</dbReference>
<evidence type="ECO:0000313" key="11">
    <source>
        <dbReference type="EMBL" id="AUB55991.1"/>
    </source>
</evidence>
<dbReference type="AlphaFoldDB" id="A0A2H4VPZ1"/>
<dbReference type="InterPro" id="IPR000644">
    <property type="entry name" value="CBS_dom"/>
</dbReference>
<keyword evidence="3" id="KW-0677">Repeat</keyword>
<feature type="transmembrane region" description="Helical" evidence="8">
    <location>
        <begin position="103"/>
        <end position="125"/>
    </location>
</feature>
<dbReference type="OrthoDB" id="53218at2157"/>
<proteinExistence type="predicted"/>
<feature type="domain" description="CNNM transmembrane" evidence="10">
    <location>
        <begin position="1"/>
        <end position="201"/>
    </location>
</feature>
<dbReference type="EMBL" id="JABBYL010000022">
    <property type="protein sequence ID" value="NMO09476.1"/>
    <property type="molecule type" value="Genomic_DNA"/>
</dbReference>
<keyword evidence="4 8" id="KW-1133">Transmembrane helix</keyword>
<keyword evidence="2 8" id="KW-0812">Transmembrane</keyword>
<dbReference type="Gene3D" id="3.10.580.10">
    <property type="entry name" value="CBS-domain"/>
    <property type="match status" value="1"/>
</dbReference>
<dbReference type="SUPFAM" id="SSF56176">
    <property type="entry name" value="FAD-binding/transporter-associated domain-like"/>
    <property type="match status" value="1"/>
</dbReference>
<reference evidence="14 15" key="1">
    <citation type="submission" date="2016-10" db="EMBL/GenBank/DDBJ databases">
        <title>Comparative genomics between deep and shallow subseafloor isolates.</title>
        <authorList>
            <person name="Ishii S."/>
            <person name="Miller J.R."/>
            <person name="Sutton G."/>
            <person name="Suzuki S."/>
            <person name="Methe B."/>
            <person name="Inagaki F."/>
            <person name="Imachi H."/>
        </authorList>
    </citation>
    <scope>NUCLEOTIDE SEQUENCE [LARGE SCALE GENOMIC DNA]</scope>
    <source>
        <strain evidence="12 14">A8p</strain>
        <strain evidence="11 15">MO-MB1</strain>
    </source>
</reference>
<dbReference type="Proteomes" id="UP000232631">
    <property type="component" value="Chromosome"/>
</dbReference>
<comment type="subcellular location">
    <subcellularLocation>
        <location evidence="1">Membrane</location>
        <topology evidence="1">Multi-pass membrane protein</topology>
    </subcellularLocation>
</comment>
<evidence type="ECO:0000256" key="3">
    <source>
        <dbReference type="ARBA" id="ARBA00022737"/>
    </source>
</evidence>
<evidence type="ECO:0000256" key="2">
    <source>
        <dbReference type="ARBA" id="ARBA00022692"/>
    </source>
</evidence>
<dbReference type="GeneID" id="35125870"/>
<dbReference type="PROSITE" id="PS51846">
    <property type="entry name" value="CNNM"/>
    <property type="match status" value="1"/>
</dbReference>
<evidence type="ECO:0000313" key="16">
    <source>
        <dbReference type="Proteomes" id="UP000591058"/>
    </source>
</evidence>
<dbReference type="Pfam" id="PF03471">
    <property type="entry name" value="CorC_HlyC"/>
    <property type="match status" value="1"/>
</dbReference>
<keyword evidence="5 7" id="KW-0129">CBS domain</keyword>
<dbReference type="RefSeq" id="WP_100905966.1">
    <property type="nucleotide sequence ID" value="NZ_CP017766.1"/>
</dbReference>
<evidence type="ECO:0000256" key="1">
    <source>
        <dbReference type="ARBA" id="ARBA00004141"/>
    </source>
</evidence>
<protein>
    <submittedName>
        <fullName evidence="13">HlyC/CorC family transporter</fullName>
    </submittedName>
</protein>
<accession>A0A2H4VD49</accession>
<feature type="transmembrane region" description="Helical" evidence="8">
    <location>
        <begin position="6"/>
        <end position="29"/>
    </location>
</feature>
<evidence type="ECO:0000256" key="5">
    <source>
        <dbReference type="ARBA" id="ARBA00023122"/>
    </source>
</evidence>
<evidence type="ECO:0000259" key="9">
    <source>
        <dbReference type="PROSITE" id="PS51371"/>
    </source>
</evidence>
<evidence type="ECO:0000259" key="10">
    <source>
        <dbReference type="PROSITE" id="PS51846"/>
    </source>
</evidence>
<dbReference type="CDD" id="cd04590">
    <property type="entry name" value="CBS_pair_CorC_HlyC_assoc"/>
    <property type="match status" value="1"/>
</dbReference>
<feature type="transmembrane region" description="Helical" evidence="8">
    <location>
        <begin position="60"/>
        <end position="83"/>
    </location>
</feature>
<dbReference type="EMBL" id="CP017768">
    <property type="protein sequence ID" value="AUB60136.1"/>
    <property type="molecule type" value="Genomic_DNA"/>
</dbReference>
<dbReference type="InterPro" id="IPR044751">
    <property type="entry name" value="Ion_transp-like_CBS"/>
</dbReference>
<dbReference type="PROSITE" id="PS51371">
    <property type="entry name" value="CBS"/>
    <property type="match status" value="1"/>
</dbReference>
<keyword evidence="14" id="KW-1185">Reference proteome</keyword>
<reference evidence="13 16" key="2">
    <citation type="submission" date="2020-04" db="EMBL/GenBank/DDBJ databases">
        <title>Draft genome of Methanobacterium subterraneum isolated from animal feces.</title>
        <authorList>
            <person name="Ouboter H.T."/>
            <person name="Berger S."/>
            <person name="Gungor E."/>
            <person name="Jetten M.S.M."/>
            <person name="Welte C.U."/>
        </authorList>
    </citation>
    <scope>NUCLEOTIDE SEQUENCE [LARGE SCALE GENOMIC DNA]</scope>
    <source>
        <strain evidence="13">HO_2020</strain>
    </source>
</reference>
<evidence type="ECO:0000313" key="13">
    <source>
        <dbReference type="EMBL" id="NMO09476.1"/>
    </source>
</evidence>
<dbReference type="Proteomes" id="UP000232806">
    <property type="component" value="Chromosome"/>
</dbReference>
<sequence>MDLIYLEILIILILVILNGVFALSEIAIITSRRIKLQKMSQAGNKNADTAIELAESPNQFLSTIQIGITLIGILAGAFGGATLAENISRSLAGIPLLQPYSEALGFLIVVLIITYLSLIVGELVPKRIALNNPEQIAVKIAKPMKYLSKIASPLVALLSLSMEAVLKILQVKEAQEENVSEEEIKLLIEEGTQTGEFEKTEEDIIKRVFLLDDRRASSLMTPKTGITWLDVDDSVENIKAKITGSKRAMFPVGKNSLDNFLGVIQLKDLFEVEIENGNTLNEYLKSPIIVPESSDVLDILNLFKESQDNVHMAIVVDEYGSIEGLITLNDILESIVGEIPAMDEPDEPKAVQRPDGSWLIDGAISIDEFKDILQIKALSDEEKGVYQTLAGFILNYLGKIPETGESFQSENLNFEVVDMDGHHIDKVLVYHK</sequence>
<dbReference type="KEGG" id="msub:BK009_05230"/>
<evidence type="ECO:0000256" key="8">
    <source>
        <dbReference type="SAM" id="Phobius"/>
    </source>
</evidence>
<keyword evidence="6 8" id="KW-0472">Membrane</keyword>
<gene>
    <name evidence="11" type="ORF">BK007_08240</name>
    <name evidence="12" type="ORF">BK009_05230</name>
    <name evidence="13" type="ORF">HG719_06475</name>
</gene>
<evidence type="ECO:0000256" key="7">
    <source>
        <dbReference type="PROSITE-ProRule" id="PRU00703"/>
    </source>
</evidence>
<dbReference type="InterPro" id="IPR002550">
    <property type="entry name" value="CNNM"/>
</dbReference>
<evidence type="ECO:0000313" key="14">
    <source>
        <dbReference type="Proteomes" id="UP000232631"/>
    </source>
</evidence>
<dbReference type="Pfam" id="PF00571">
    <property type="entry name" value="CBS"/>
    <property type="match status" value="1"/>
</dbReference>
<dbReference type="Proteomes" id="UP000591058">
    <property type="component" value="Unassembled WGS sequence"/>
</dbReference>
<evidence type="ECO:0000313" key="12">
    <source>
        <dbReference type="EMBL" id="AUB60136.1"/>
    </source>
</evidence>
<dbReference type="PANTHER" id="PTHR22777:SF17">
    <property type="entry name" value="UPF0053 PROTEIN SLL0260"/>
    <property type="match status" value="1"/>
</dbReference>
<dbReference type="EMBL" id="CP017766">
    <property type="protein sequence ID" value="AUB55991.1"/>
    <property type="molecule type" value="Genomic_DNA"/>
</dbReference>
<name>A0A2H4VPZ1_9EURY</name>
<feature type="domain" description="CBS" evidence="9">
    <location>
        <begin position="283"/>
        <end position="344"/>
    </location>
</feature>
<dbReference type="InterPro" id="IPR036318">
    <property type="entry name" value="FAD-bd_PCMH-like_sf"/>
</dbReference>
<dbReference type="InterPro" id="IPR016169">
    <property type="entry name" value="FAD-bd_PCMH_sub2"/>
</dbReference>
<dbReference type="PANTHER" id="PTHR22777">
    <property type="entry name" value="HEMOLYSIN-RELATED"/>
    <property type="match status" value="1"/>
</dbReference>
<evidence type="ECO:0000256" key="4">
    <source>
        <dbReference type="ARBA" id="ARBA00022989"/>
    </source>
</evidence>
<dbReference type="InterPro" id="IPR046342">
    <property type="entry name" value="CBS_dom_sf"/>
</dbReference>
<dbReference type="SUPFAM" id="SSF54631">
    <property type="entry name" value="CBS-domain pair"/>
    <property type="match status" value="1"/>
</dbReference>
<dbReference type="Gene3D" id="3.30.465.10">
    <property type="match status" value="1"/>
</dbReference>
<evidence type="ECO:0000256" key="6">
    <source>
        <dbReference type="ARBA" id="ARBA00023136"/>
    </source>
</evidence>
<dbReference type="GO" id="GO:0005886">
    <property type="term" value="C:plasma membrane"/>
    <property type="evidence" value="ECO:0007669"/>
    <property type="project" value="TreeGrafter"/>
</dbReference>
<evidence type="ECO:0000313" key="15">
    <source>
        <dbReference type="Proteomes" id="UP000232806"/>
    </source>
</evidence>
<dbReference type="Pfam" id="PF01595">
    <property type="entry name" value="CNNM"/>
    <property type="match status" value="1"/>
</dbReference>
<organism evidence="12 14">
    <name type="scientific">Methanobacterium subterraneum</name>
    <dbReference type="NCBI Taxonomy" id="59277"/>
    <lineage>
        <taxon>Archaea</taxon>
        <taxon>Methanobacteriati</taxon>
        <taxon>Methanobacteriota</taxon>
        <taxon>Methanomada group</taxon>
        <taxon>Methanobacteria</taxon>
        <taxon>Methanobacteriales</taxon>
        <taxon>Methanobacteriaceae</taxon>
        <taxon>Methanobacterium</taxon>
    </lineage>
</organism>
<dbReference type="SMART" id="SM01091">
    <property type="entry name" value="CorC_HlyC"/>
    <property type="match status" value="1"/>
</dbReference>
<accession>A0A2H4VPZ1</accession>
<dbReference type="InterPro" id="IPR005170">
    <property type="entry name" value="Transptr-assoc_dom"/>
</dbReference>